<organism evidence="2 3">
    <name type="scientific">Paenibacillus tritici</name>
    <dbReference type="NCBI Taxonomy" id="1873425"/>
    <lineage>
        <taxon>Bacteria</taxon>
        <taxon>Bacillati</taxon>
        <taxon>Bacillota</taxon>
        <taxon>Bacilli</taxon>
        <taxon>Bacillales</taxon>
        <taxon>Paenibacillaceae</taxon>
        <taxon>Paenibacillus</taxon>
    </lineage>
</organism>
<sequence length="128" mass="14379">MSLPDSPEMKPGQSITKRESLALLLTSVAMNEISLSHIISAEADAIQAFVKSRPEELSYMSVIRINNTASRLLEEVSNGQWLSLSKLDRILRLLTDDNETYGEFVEPDELDELGELDESKEPKEPDEE</sequence>
<protein>
    <submittedName>
        <fullName evidence="2">Uncharacterized protein</fullName>
    </submittedName>
</protein>
<gene>
    <name evidence="2" type="ORF">HQN87_28650</name>
</gene>
<accession>A0ABX2DYA2</accession>
<keyword evidence="3" id="KW-1185">Reference proteome</keyword>
<dbReference type="Proteomes" id="UP000711047">
    <property type="component" value="Unassembled WGS sequence"/>
</dbReference>
<dbReference type="InterPro" id="IPR058705">
    <property type="entry name" value="A_ENA"/>
</dbReference>
<name>A0ABX2DYA2_9BACL</name>
<evidence type="ECO:0000256" key="1">
    <source>
        <dbReference type="SAM" id="MobiDB-lite"/>
    </source>
</evidence>
<evidence type="ECO:0000313" key="3">
    <source>
        <dbReference type="Proteomes" id="UP000711047"/>
    </source>
</evidence>
<feature type="compositionally biased region" description="Basic and acidic residues" evidence="1">
    <location>
        <begin position="117"/>
        <end position="128"/>
    </location>
</feature>
<reference evidence="2 3" key="1">
    <citation type="submission" date="2020-05" db="EMBL/GenBank/DDBJ databases">
        <title>Paenibacillus glebae, sp. nov., Paenibacillus humi sp. nov., Paenibacillus pedi sp. nov., Paenibacillus terrestris sp. nov. and Paenibacillus terricola sp. nov., isolated from a forest top soil sample.</title>
        <authorList>
            <person name="Qi S."/>
            <person name="Carlier A."/>
            <person name="Cnockaert M."/>
            <person name="Vandamme P."/>
        </authorList>
    </citation>
    <scope>NUCLEOTIDE SEQUENCE [LARGE SCALE GENOMIC DNA]</scope>
    <source>
        <strain evidence="2 3">LMG 29502</strain>
    </source>
</reference>
<comment type="caution">
    <text evidence="2">The sequence shown here is derived from an EMBL/GenBank/DDBJ whole genome shotgun (WGS) entry which is preliminary data.</text>
</comment>
<evidence type="ECO:0000313" key="2">
    <source>
        <dbReference type="EMBL" id="NQX49295.1"/>
    </source>
</evidence>
<dbReference type="EMBL" id="JABMKX010000023">
    <property type="protein sequence ID" value="NQX49295.1"/>
    <property type="molecule type" value="Genomic_DNA"/>
</dbReference>
<dbReference type="Pfam" id="PF26595">
    <property type="entry name" value="A_ENA"/>
    <property type="match status" value="1"/>
</dbReference>
<dbReference type="RefSeq" id="WP_173140247.1">
    <property type="nucleotide sequence ID" value="NZ_CP073365.1"/>
</dbReference>
<feature type="compositionally biased region" description="Acidic residues" evidence="1">
    <location>
        <begin position="102"/>
        <end position="116"/>
    </location>
</feature>
<feature type="region of interest" description="Disordered" evidence="1">
    <location>
        <begin position="102"/>
        <end position="128"/>
    </location>
</feature>
<proteinExistence type="predicted"/>